<organism evidence="2 3">
    <name type="scientific">Streptomyces sp. 900116325</name>
    <dbReference type="NCBI Taxonomy" id="3154295"/>
    <lineage>
        <taxon>Bacteria</taxon>
        <taxon>Bacillati</taxon>
        <taxon>Actinomycetota</taxon>
        <taxon>Actinomycetes</taxon>
        <taxon>Kitasatosporales</taxon>
        <taxon>Streptomycetaceae</taxon>
        <taxon>Streptomyces</taxon>
    </lineage>
</organism>
<accession>A0ABV2UIL4</accession>
<name>A0ABV2UIL4_9ACTN</name>
<proteinExistence type="predicted"/>
<evidence type="ECO:0000313" key="2">
    <source>
        <dbReference type="EMBL" id="MET8436603.1"/>
    </source>
</evidence>
<evidence type="ECO:0008006" key="4">
    <source>
        <dbReference type="Google" id="ProtNLM"/>
    </source>
</evidence>
<comment type="caution">
    <text evidence="2">The sequence shown here is derived from an EMBL/GenBank/DDBJ whole genome shotgun (WGS) entry which is preliminary data.</text>
</comment>
<feature type="region of interest" description="Disordered" evidence="1">
    <location>
        <begin position="26"/>
        <end position="48"/>
    </location>
</feature>
<protein>
    <recommendedName>
        <fullName evidence="4">Transposase</fullName>
    </recommendedName>
</protein>
<reference evidence="2 3" key="1">
    <citation type="submission" date="2024-06" db="EMBL/GenBank/DDBJ databases">
        <title>The Natural Products Discovery Center: Release of the First 8490 Sequenced Strains for Exploring Actinobacteria Biosynthetic Diversity.</title>
        <authorList>
            <person name="Kalkreuter E."/>
            <person name="Kautsar S.A."/>
            <person name="Yang D."/>
            <person name="Bader C.D."/>
            <person name="Teijaro C.N."/>
            <person name="Fluegel L."/>
            <person name="Davis C.M."/>
            <person name="Simpson J.R."/>
            <person name="Lauterbach L."/>
            <person name="Steele A.D."/>
            <person name="Gui C."/>
            <person name="Meng S."/>
            <person name="Li G."/>
            <person name="Viehrig K."/>
            <person name="Ye F."/>
            <person name="Su P."/>
            <person name="Kiefer A.F."/>
            <person name="Nichols A."/>
            <person name="Cepeda A.J."/>
            <person name="Yan W."/>
            <person name="Fan B."/>
            <person name="Jiang Y."/>
            <person name="Adhikari A."/>
            <person name="Zheng C.-J."/>
            <person name="Schuster L."/>
            <person name="Cowan T.M."/>
            <person name="Smanski M.J."/>
            <person name="Chevrette M.G."/>
            <person name="De Carvalho L.P.S."/>
            <person name="Shen B."/>
        </authorList>
    </citation>
    <scope>NUCLEOTIDE SEQUENCE [LARGE SCALE GENOMIC DNA]</scope>
    <source>
        <strain evidence="2 3">NPDC005137</strain>
    </source>
</reference>
<evidence type="ECO:0000313" key="3">
    <source>
        <dbReference type="Proteomes" id="UP001550044"/>
    </source>
</evidence>
<dbReference type="EMBL" id="JBEXIP010000027">
    <property type="protein sequence ID" value="MET8436603.1"/>
    <property type="molecule type" value="Genomic_DNA"/>
</dbReference>
<dbReference type="Proteomes" id="UP001550044">
    <property type="component" value="Unassembled WGS sequence"/>
</dbReference>
<keyword evidence="3" id="KW-1185">Reference proteome</keyword>
<evidence type="ECO:0000256" key="1">
    <source>
        <dbReference type="SAM" id="MobiDB-lite"/>
    </source>
</evidence>
<gene>
    <name evidence="2" type="ORF">ABZV61_28260</name>
</gene>
<dbReference type="RefSeq" id="WP_356711497.1">
    <property type="nucleotide sequence ID" value="NZ_JBEXIP010000027.1"/>
</dbReference>
<sequence>MSQTDRHLAQGVSTVSTPAAERVLGADLSDWSGRDRADGEGVPSGSHLTDHDKWLVGLRFHTANCQRVWLYYVVDEVFDTTHAVPMAIQRANSDPKRVARGGIQAEADQVEVQQIHRDGIGRFSLTRCSV</sequence>